<dbReference type="AlphaFoldDB" id="A0A2S9QN16"/>
<dbReference type="Proteomes" id="UP000238650">
    <property type="component" value="Unassembled WGS sequence"/>
</dbReference>
<accession>A0A2S9QN16</accession>
<gene>
    <name evidence="1" type="ORF">B4915_08720</name>
</gene>
<protein>
    <submittedName>
        <fullName evidence="1">Uncharacterized protein</fullName>
    </submittedName>
</protein>
<keyword evidence="2" id="KW-1185">Reference proteome</keyword>
<proteinExistence type="predicted"/>
<reference evidence="1 2" key="1">
    <citation type="journal article" date="2017" name="New Microbes New Infect">
        <title>Genome sequence of 'Leucobacter massiliensis' sp. nov. isolated from human pharynx after travel to the 2014 Hajj.</title>
        <authorList>
            <person name="Leangapichart T."/>
            <person name="Gautret P."/>
            <person name="Nguyen T.T."/>
            <person name="Armstrong N."/>
            <person name="Rolain J.M."/>
        </authorList>
    </citation>
    <scope>NUCLEOTIDE SEQUENCE [LARGE SCALE GENOMIC DNA]</scope>
    <source>
        <strain evidence="1 2">122RC15</strain>
    </source>
</reference>
<name>A0A2S9QN16_9MICO</name>
<sequence length="66" mass="7223">MGELMAAGLEILREDQSLIHDDEVQVREAGSAQWRFEGCAVDGDAASSGFGMETPRDRMLVHVSPF</sequence>
<evidence type="ECO:0000313" key="1">
    <source>
        <dbReference type="EMBL" id="PRI10957.1"/>
    </source>
</evidence>
<organism evidence="1 2">
    <name type="scientific">Leucobacter massiliensis</name>
    <dbReference type="NCBI Taxonomy" id="1686285"/>
    <lineage>
        <taxon>Bacteria</taxon>
        <taxon>Bacillati</taxon>
        <taxon>Actinomycetota</taxon>
        <taxon>Actinomycetes</taxon>
        <taxon>Micrococcales</taxon>
        <taxon>Microbacteriaceae</taxon>
        <taxon>Leucobacter</taxon>
    </lineage>
</organism>
<comment type="caution">
    <text evidence="1">The sequence shown here is derived from an EMBL/GenBank/DDBJ whole genome shotgun (WGS) entry which is preliminary data.</text>
</comment>
<evidence type="ECO:0000313" key="2">
    <source>
        <dbReference type="Proteomes" id="UP000238650"/>
    </source>
</evidence>
<dbReference type="EMBL" id="MWZD01000017">
    <property type="protein sequence ID" value="PRI10957.1"/>
    <property type="molecule type" value="Genomic_DNA"/>
</dbReference>